<organism evidence="4 5">
    <name type="scientific">Saccoglossus kowalevskii</name>
    <name type="common">Acorn worm</name>
    <dbReference type="NCBI Taxonomy" id="10224"/>
    <lineage>
        <taxon>Eukaryota</taxon>
        <taxon>Metazoa</taxon>
        <taxon>Hemichordata</taxon>
        <taxon>Enteropneusta</taxon>
        <taxon>Harrimaniidae</taxon>
        <taxon>Saccoglossus</taxon>
    </lineage>
</organism>
<dbReference type="Pfam" id="PF00112">
    <property type="entry name" value="Peptidase_C1"/>
    <property type="match status" value="1"/>
</dbReference>
<proteinExistence type="inferred from homology"/>
<accession>A0ABM0ML62</accession>
<evidence type="ECO:0000259" key="3">
    <source>
        <dbReference type="SMART" id="SM00645"/>
    </source>
</evidence>
<dbReference type="InterPro" id="IPR000668">
    <property type="entry name" value="Peptidase_C1A_C"/>
</dbReference>
<evidence type="ECO:0000313" key="5">
    <source>
        <dbReference type="RefSeq" id="XP_006820753.1"/>
    </source>
</evidence>
<dbReference type="PROSITE" id="PS00640">
    <property type="entry name" value="THIOL_PROTEASE_ASN"/>
    <property type="match status" value="1"/>
</dbReference>
<dbReference type="Proteomes" id="UP000694865">
    <property type="component" value="Unplaced"/>
</dbReference>
<dbReference type="SMART" id="SM00645">
    <property type="entry name" value="Pept_C1"/>
    <property type="match status" value="1"/>
</dbReference>
<evidence type="ECO:0000256" key="2">
    <source>
        <dbReference type="ARBA" id="ARBA00023157"/>
    </source>
</evidence>
<comment type="similarity">
    <text evidence="1">Belongs to the peptidase C1 family.</text>
</comment>
<feature type="domain" description="Peptidase C1A papain C-terminal" evidence="3">
    <location>
        <begin position="2"/>
        <end position="180"/>
    </location>
</feature>
<dbReference type="CDD" id="cd02620">
    <property type="entry name" value="Peptidase_C1A_CathepsinB"/>
    <property type="match status" value="1"/>
</dbReference>
<protein>
    <submittedName>
        <fullName evidence="5">Cathepsin B-like</fullName>
    </submittedName>
</protein>
<dbReference type="InterPro" id="IPR025660">
    <property type="entry name" value="Pept_his_AS"/>
</dbReference>
<evidence type="ECO:0000256" key="1">
    <source>
        <dbReference type="ARBA" id="ARBA00008455"/>
    </source>
</evidence>
<dbReference type="PROSITE" id="PS00639">
    <property type="entry name" value="THIOL_PROTEASE_HIS"/>
    <property type="match status" value="1"/>
</dbReference>
<name>A0ABM0ML62_SACKO</name>
<keyword evidence="2" id="KW-1015">Disulfide bond</keyword>
<dbReference type="SUPFAM" id="SSF54001">
    <property type="entry name" value="Cysteine proteinases"/>
    <property type="match status" value="1"/>
</dbReference>
<dbReference type="InterPro" id="IPR025661">
    <property type="entry name" value="Pept_asp_AS"/>
</dbReference>
<dbReference type="GeneID" id="100373078"/>
<keyword evidence="4" id="KW-1185">Reference proteome</keyword>
<sequence>CNGGFPSAAWSFWVSKGLVTGGQYGTNEGCQPYSLPHCDHHVSGKYDPCGDIGPTPKCKKECESGYNQTYPQDKQYGSTSYAVGSDPQQIMAEIQKYGPVEGAFTVYADFPSYKSGVYQHETGEALGGHAIKILGWGNEDGHDYWLVANSWNEDWGDQGFFKILRGVDECGIESQITAGSPKL</sequence>
<gene>
    <name evidence="5" type="primary">LOC100373078</name>
</gene>
<feature type="non-terminal residue" evidence="5">
    <location>
        <position position="1"/>
    </location>
</feature>
<dbReference type="InterPro" id="IPR013128">
    <property type="entry name" value="Peptidase_C1A"/>
</dbReference>
<dbReference type="Gene3D" id="3.90.70.10">
    <property type="entry name" value="Cysteine proteinases"/>
    <property type="match status" value="1"/>
</dbReference>
<dbReference type="InterPro" id="IPR038765">
    <property type="entry name" value="Papain-like_cys_pep_sf"/>
</dbReference>
<dbReference type="RefSeq" id="XP_006820753.1">
    <property type="nucleotide sequence ID" value="XM_006820690.1"/>
</dbReference>
<dbReference type="PANTHER" id="PTHR12411">
    <property type="entry name" value="CYSTEINE PROTEASE FAMILY C1-RELATED"/>
    <property type="match status" value="1"/>
</dbReference>
<evidence type="ECO:0000313" key="4">
    <source>
        <dbReference type="Proteomes" id="UP000694865"/>
    </source>
</evidence>
<reference evidence="5" key="1">
    <citation type="submission" date="2025-08" db="UniProtKB">
        <authorList>
            <consortium name="RefSeq"/>
        </authorList>
    </citation>
    <scope>IDENTIFICATION</scope>
    <source>
        <tissue evidence="5">Testes</tissue>
    </source>
</reference>